<gene>
    <name evidence="2" type="ORF">FDP41_010603</name>
</gene>
<name>A0A6A5CDD9_NAEFO</name>
<organism evidence="2 3">
    <name type="scientific">Naegleria fowleri</name>
    <name type="common">Brain eating amoeba</name>
    <dbReference type="NCBI Taxonomy" id="5763"/>
    <lineage>
        <taxon>Eukaryota</taxon>
        <taxon>Discoba</taxon>
        <taxon>Heterolobosea</taxon>
        <taxon>Tetramitia</taxon>
        <taxon>Eutetramitia</taxon>
        <taxon>Vahlkampfiidae</taxon>
        <taxon>Naegleria</taxon>
    </lineage>
</organism>
<keyword evidence="1" id="KW-1133">Transmembrane helix</keyword>
<protein>
    <submittedName>
        <fullName evidence="2">Uncharacterized protein</fullName>
    </submittedName>
</protein>
<keyword evidence="1" id="KW-0812">Transmembrane</keyword>
<dbReference type="VEuPathDB" id="AmoebaDB:FDP41_010603"/>
<dbReference type="VEuPathDB" id="AmoebaDB:NfTy_013410"/>
<proteinExistence type="predicted"/>
<evidence type="ECO:0000256" key="1">
    <source>
        <dbReference type="SAM" id="Phobius"/>
    </source>
</evidence>
<dbReference type="Proteomes" id="UP000444721">
    <property type="component" value="Unassembled WGS sequence"/>
</dbReference>
<evidence type="ECO:0000313" key="2">
    <source>
        <dbReference type="EMBL" id="KAF0983538.1"/>
    </source>
</evidence>
<dbReference type="OMA" id="KHYFGFL"/>
<dbReference type="EMBL" id="VFQX01000006">
    <property type="protein sequence ID" value="KAF0983538.1"/>
    <property type="molecule type" value="Genomic_DNA"/>
</dbReference>
<sequence>MKVVLGNPNLPKDILVNDAAHHSKTLSIFQEEGTEIRKATNVSTSRAPVYALNGKSLYPKHYFGFLKNLKQVWAPRATSAGFWGVTLGFWAWYALLPHSNMVLRRVFLGEQPED</sequence>
<dbReference type="GeneID" id="68117818"/>
<comment type="caution">
    <text evidence="2">The sequence shown here is derived from an EMBL/GenBank/DDBJ whole genome shotgun (WGS) entry which is preliminary data.</text>
</comment>
<dbReference type="OrthoDB" id="10250535at2759"/>
<keyword evidence="3" id="KW-1185">Reference proteome</keyword>
<dbReference type="AlphaFoldDB" id="A0A6A5CDD9"/>
<keyword evidence="1" id="KW-0472">Membrane</keyword>
<dbReference type="VEuPathDB" id="AmoebaDB:NF0072590"/>
<dbReference type="RefSeq" id="XP_044568251.1">
    <property type="nucleotide sequence ID" value="XM_044700920.1"/>
</dbReference>
<accession>A0A6A5CDD9</accession>
<reference evidence="2 3" key="1">
    <citation type="journal article" date="2019" name="Sci. Rep.">
        <title>Nanopore sequencing improves the draft genome of the human pathogenic amoeba Naegleria fowleri.</title>
        <authorList>
            <person name="Liechti N."/>
            <person name="Schurch N."/>
            <person name="Bruggmann R."/>
            <person name="Wittwer M."/>
        </authorList>
    </citation>
    <scope>NUCLEOTIDE SEQUENCE [LARGE SCALE GENOMIC DNA]</scope>
    <source>
        <strain evidence="2 3">ATCC 30894</strain>
    </source>
</reference>
<evidence type="ECO:0000313" key="3">
    <source>
        <dbReference type="Proteomes" id="UP000444721"/>
    </source>
</evidence>
<feature type="transmembrane region" description="Helical" evidence="1">
    <location>
        <begin position="73"/>
        <end position="95"/>
    </location>
</feature>